<dbReference type="RefSeq" id="XP_014677032.1">
    <property type="nucleotide sequence ID" value="XM_014821546.1"/>
</dbReference>
<evidence type="ECO:0000256" key="4">
    <source>
        <dbReference type="ARBA" id="ARBA00023212"/>
    </source>
</evidence>
<evidence type="ECO:0000256" key="3">
    <source>
        <dbReference type="ARBA" id="ARBA00022794"/>
    </source>
</evidence>
<sequence length="530" mass="60276">MADLLEPDFGTAIYRSNDNIQNLKIRVVIKKVTSSTALPQSIFGKHAAGGGAGMELADLRLKHSLSSQPQDSDEYIFGYQEKLFSQREWDLYSSLGNCQTVLEKKYHEEVKHTRTRPTTRLFSYVDHDTFTNIDERAQRMTTSAAEVPTFLAERMTTVRRRRTRPARTADGEEAVVPKINIVNLNPTPEKMSNSHILTTPVQTMYIMADLSPKHREQKLSSDEYVLCTIKVDAHGVITTKPDFNRGQKPYTVETDGLGKEVFEYWIESVSQQMSCRERDGETKMYRELYARHADFLAACVGTEFEMVTWRTRGDQQLSWVTQTCSTAVHGRDNVAHFSFPFEFELFYKKETIEDEKGTDEMMRWPQLYIEVLSLDSWHRYRTEGYGYITLPTSPGCRMETLNTWRPVGHSIRDELRRFFVGGSPELEDPTYVSVPSTFEGAHLSKFGFKTESTGSVTIRINTIQQSRSFLDTAASKKKLASLVDRLGGGAMQQGLAAVLESFQKARQRMLVARQRAYATGAASQVEESEA</sequence>
<name>A0ABM1EXW1_PRICU</name>
<dbReference type="PANTHER" id="PTHR12968:SF4">
    <property type="entry name" value="TECTONIC-LIKE COMPLEX MEMBER MKS1"/>
    <property type="match status" value="1"/>
</dbReference>
<dbReference type="InterPro" id="IPR010796">
    <property type="entry name" value="C2_B9-type_dom"/>
</dbReference>
<keyword evidence="4" id="KW-0206">Cytoskeleton</keyword>
<keyword evidence="6" id="KW-1185">Reference proteome</keyword>
<dbReference type="Proteomes" id="UP000695022">
    <property type="component" value="Unplaced"/>
</dbReference>
<proteinExistence type="predicted"/>
<dbReference type="GeneID" id="106816904"/>
<reference evidence="7" key="1">
    <citation type="submission" date="2025-08" db="UniProtKB">
        <authorList>
            <consortium name="RefSeq"/>
        </authorList>
    </citation>
    <scope>IDENTIFICATION</scope>
</reference>
<keyword evidence="3" id="KW-0970">Cilium biogenesis/degradation</keyword>
<evidence type="ECO:0000313" key="7">
    <source>
        <dbReference type="RefSeq" id="XP_014677032.1"/>
    </source>
</evidence>
<keyword evidence="2" id="KW-0963">Cytoplasm</keyword>
<dbReference type="Pfam" id="PF07162">
    <property type="entry name" value="B9-C2"/>
    <property type="match status" value="1"/>
</dbReference>
<evidence type="ECO:0000313" key="6">
    <source>
        <dbReference type="Proteomes" id="UP000695022"/>
    </source>
</evidence>
<accession>A0ABM1EXW1</accession>
<evidence type="ECO:0000256" key="5">
    <source>
        <dbReference type="ARBA" id="ARBA00023273"/>
    </source>
</evidence>
<evidence type="ECO:0000256" key="2">
    <source>
        <dbReference type="ARBA" id="ARBA00022490"/>
    </source>
</evidence>
<protein>
    <submittedName>
        <fullName evidence="7">Meckel syndrome type 1 protein-like</fullName>
    </submittedName>
</protein>
<comment type="subcellular location">
    <subcellularLocation>
        <location evidence="1">Cytoplasm</location>
        <location evidence="1">Cytoskeleton</location>
        <location evidence="1">Cilium basal body</location>
    </subcellularLocation>
</comment>
<gene>
    <name evidence="7" type="primary">LOC106816904</name>
</gene>
<organism evidence="6 7">
    <name type="scientific">Priapulus caudatus</name>
    <name type="common">Priapulid worm</name>
    <dbReference type="NCBI Taxonomy" id="37621"/>
    <lineage>
        <taxon>Eukaryota</taxon>
        <taxon>Metazoa</taxon>
        <taxon>Ecdysozoa</taxon>
        <taxon>Scalidophora</taxon>
        <taxon>Priapulida</taxon>
        <taxon>Priapulimorpha</taxon>
        <taxon>Priapulimorphida</taxon>
        <taxon>Priapulidae</taxon>
        <taxon>Priapulus</taxon>
    </lineage>
</organism>
<dbReference type="PROSITE" id="PS51381">
    <property type="entry name" value="C2_B9"/>
    <property type="match status" value="1"/>
</dbReference>
<keyword evidence="5" id="KW-0966">Cell projection</keyword>
<dbReference type="PANTHER" id="PTHR12968">
    <property type="entry name" value="B9 DOMAIN-CONTAINING"/>
    <property type="match status" value="1"/>
</dbReference>
<evidence type="ECO:0000256" key="1">
    <source>
        <dbReference type="ARBA" id="ARBA00004120"/>
    </source>
</evidence>